<keyword evidence="7" id="KW-1185">Reference proteome</keyword>
<evidence type="ECO:0000256" key="4">
    <source>
        <dbReference type="ARBA" id="ARBA00038168"/>
    </source>
</evidence>
<comment type="similarity">
    <text evidence="4">Belongs to the cytochrome b5 family.</text>
</comment>
<dbReference type="InterPro" id="IPR036400">
    <property type="entry name" value="Cyt_B5-like_heme/steroid_sf"/>
</dbReference>
<dbReference type="Proteomes" id="UP001497392">
    <property type="component" value="Unassembled WGS sequence"/>
</dbReference>
<keyword evidence="3" id="KW-0408">Iron</keyword>
<dbReference type="Pfam" id="PF00173">
    <property type="entry name" value="Cyt-b5"/>
    <property type="match status" value="1"/>
</dbReference>
<evidence type="ECO:0000313" key="6">
    <source>
        <dbReference type="EMBL" id="CAL5222382.1"/>
    </source>
</evidence>
<dbReference type="PANTHER" id="PTHR19359:SF25">
    <property type="entry name" value="CYTOCHROME B5 HEME-BINDING DOMAIN-CONTAINING PROTEIN"/>
    <property type="match status" value="1"/>
</dbReference>
<keyword evidence="1" id="KW-0349">Heme</keyword>
<dbReference type="SMART" id="SM01117">
    <property type="entry name" value="Cyt-b5"/>
    <property type="match status" value="1"/>
</dbReference>
<reference evidence="6 7" key="1">
    <citation type="submission" date="2024-06" db="EMBL/GenBank/DDBJ databases">
        <authorList>
            <person name="Kraege A."/>
            <person name="Thomma B."/>
        </authorList>
    </citation>
    <scope>NUCLEOTIDE SEQUENCE [LARGE SCALE GENOMIC DNA]</scope>
</reference>
<name>A0ABP1FW83_9CHLO</name>
<accession>A0ABP1FW83</accession>
<protein>
    <submittedName>
        <fullName evidence="6">G4738 protein</fullName>
    </submittedName>
</protein>
<dbReference type="SUPFAM" id="SSF55856">
    <property type="entry name" value="Cytochrome b5-like heme/steroid binding domain"/>
    <property type="match status" value="1"/>
</dbReference>
<keyword evidence="2" id="KW-0479">Metal-binding</keyword>
<gene>
    <name evidence="6" type="primary">g4738</name>
    <name evidence="6" type="ORF">VP750_LOCUS4041</name>
</gene>
<evidence type="ECO:0000256" key="2">
    <source>
        <dbReference type="ARBA" id="ARBA00022723"/>
    </source>
</evidence>
<dbReference type="InterPro" id="IPR001199">
    <property type="entry name" value="Cyt_B5-like_heme/steroid-bd"/>
</dbReference>
<evidence type="ECO:0000259" key="5">
    <source>
        <dbReference type="PROSITE" id="PS50255"/>
    </source>
</evidence>
<dbReference type="Gene3D" id="3.10.120.10">
    <property type="entry name" value="Cytochrome b5-like heme/steroid binding domain"/>
    <property type="match status" value="1"/>
</dbReference>
<comment type="caution">
    <text evidence="6">The sequence shown here is derived from an EMBL/GenBank/DDBJ whole genome shotgun (WGS) entry which is preliminary data.</text>
</comment>
<evidence type="ECO:0000313" key="7">
    <source>
        <dbReference type="Proteomes" id="UP001497392"/>
    </source>
</evidence>
<evidence type="ECO:0000256" key="1">
    <source>
        <dbReference type="ARBA" id="ARBA00022617"/>
    </source>
</evidence>
<dbReference type="PANTHER" id="PTHR19359">
    <property type="entry name" value="CYTOCHROME B5"/>
    <property type="match status" value="1"/>
</dbReference>
<dbReference type="InterPro" id="IPR050668">
    <property type="entry name" value="Cytochrome_b5"/>
</dbReference>
<feature type="domain" description="Cytochrome b5 heme-binding" evidence="5">
    <location>
        <begin position="6"/>
        <end position="89"/>
    </location>
</feature>
<evidence type="ECO:0000256" key="3">
    <source>
        <dbReference type="ARBA" id="ARBA00023004"/>
    </source>
</evidence>
<dbReference type="EMBL" id="CAXHTA020000007">
    <property type="protein sequence ID" value="CAL5222382.1"/>
    <property type="molecule type" value="Genomic_DNA"/>
</dbReference>
<sequence>MAPRQLKIYTREEVQKHTKREDAWIILHGKVYNITPHIINHPGWTCGCGTSTVIAIMNSLGTDCSEEFEEVHSPATKAQMTYYCIGTLEEDNEQDKC</sequence>
<proteinExistence type="inferred from homology"/>
<organism evidence="6 7">
    <name type="scientific">Coccomyxa viridis</name>
    <dbReference type="NCBI Taxonomy" id="1274662"/>
    <lineage>
        <taxon>Eukaryota</taxon>
        <taxon>Viridiplantae</taxon>
        <taxon>Chlorophyta</taxon>
        <taxon>core chlorophytes</taxon>
        <taxon>Trebouxiophyceae</taxon>
        <taxon>Trebouxiophyceae incertae sedis</taxon>
        <taxon>Coccomyxaceae</taxon>
        <taxon>Coccomyxa</taxon>
    </lineage>
</organism>
<dbReference type="PROSITE" id="PS50255">
    <property type="entry name" value="CYTOCHROME_B5_2"/>
    <property type="match status" value="1"/>
</dbReference>